<keyword evidence="5" id="KW-1003">Cell membrane</keyword>
<reference evidence="7" key="1">
    <citation type="submission" date="2009-09" db="EMBL/GenBank/DDBJ databases">
        <title>The complete chromosome of Sebaldella termitidis ATCC 33386.</title>
        <authorList>
            <consortium name="US DOE Joint Genome Institute (JGI-PGF)"/>
            <person name="Lucas S."/>
            <person name="Copeland A."/>
            <person name="Lapidus A."/>
            <person name="Glavina del Rio T."/>
            <person name="Dalin E."/>
            <person name="Tice H."/>
            <person name="Bruce D."/>
            <person name="Goodwin L."/>
            <person name="Pitluck S."/>
            <person name="Kyrpides N."/>
            <person name="Mavromatis K."/>
            <person name="Ivanova N."/>
            <person name="Mikhailova N."/>
            <person name="Sims D."/>
            <person name="Meincke L."/>
            <person name="Brettin T."/>
            <person name="Detter J.C."/>
            <person name="Han C."/>
            <person name="Larimer F."/>
            <person name="Land M."/>
            <person name="Hauser L."/>
            <person name="Markowitz V."/>
            <person name="Cheng J.F."/>
            <person name="Hugenholtz P."/>
            <person name="Woyke T."/>
            <person name="Wu D."/>
            <person name="Eisen J.A."/>
        </authorList>
    </citation>
    <scope>NUCLEOTIDE SEQUENCE [LARGE SCALE GENOMIC DNA]</scope>
    <source>
        <strain evidence="7">ATCC 33386 / NCTC 11300</strain>
    </source>
</reference>
<keyword evidence="2 5" id="KW-0812">Transmembrane</keyword>
<dbReference type="STRING" id="526218.Sterm_0121"/>
<evidence type="ECO:0000313" key="6">
    <source>
        <dbReference type="EMBL" id="ACZ07006.1"/>
    </source>
</evidence>
<evidence type="ECO:0000256" key="5">
    <source>
        <dbReference type="RuleBase" id="RU363041"/>
    </source>
</evidence>
<evidence type="ECO:0000256" key="4">
    <source>
        <dbReference type="ARBA" id="ARBA00023136"/>
    </source>
</evidence>
<proteinExistence type="inferred from homology"/>
<protein>
    <recommendedName>
        <fullName evidence="5">Probable membrane transporter protein</fullName>
    </recommendedName>
</protein>
<dbReference type="EMBL" id="CP001739">
    <property type="protein sequence ID" value="ACZ07006.1"/>
    <property type="molecule type" value="Genomic_DNA"/>
</dbReference>
<dbReference type="eggNOG" id="COG0730">
    <property type="taxonomic scope" value="Bacteria"/>
</dbReference>
<name>D1AJU9_SEBTE</name>
<feature type="transmembrane region" description="Helical" evidence="5">
    <location>
        <begin position="37"/>
        <end position="58"/>
    </location>
</feature>
<dbReference type="InterPro" id="IPR051598">
    <property type="entry name" value="TSUP/Inactive_protease-like"/>
</dbReference>
<keyword evidence="4 5" id="KW-0472">Membrane</keyword>
<feature type="transmembrane region" description="Helical" evidence="5">
    <location>
        <begin position="70"/>
        <end position="88"/>
    </location>
</feature>
<feature type="transmembrane region" description="Helical" evidence="5">
    <location>
        <begin position="100"/>
        <end position="117"/>
    </location>
</feature>
<evidence type="ECO:0000256" key="2">
    <source>
        <dbReference type="ARBA" id="ARBA00022692"/>
    </source>
</evidence>
<feature type="transmembrane region" description="Helical" evidence="5">
    <location>
        <begin position="221"/>
        <end position="241"/>
    </location>
</feature>
<feature type="transmembrane region" description="Helical" evidence="5">
    <location>
        <begin position="192"/>
        <end position="209"/>
    </location>
</feature>
<accession>D1AJU9</accession>
<dbReference type="PANTHER" id="PTHR43701">
    <property type="entry name" value="MEMBRANE TRANSPORTER PROTEIN MJ0441-RELATED"/>
    <property type="match status" value="1"/>
</dbReference>
<dbReference type="AlphaFoldDB" id="D1AJU9"/>
<dbReference type="Proteomes" id="UP000000845">
    <property type="component" value="Chromosome"/>
</dbReference>
<dbReference type="PANTHER" id="PTHR43701:SF2">
    <property type="entry name" value="MEMBRANE TRANSPORTER PROTEIN YJNA-RELATED"/>
    <property type="match status" value="1"/>
</dbReference>
<reference evidence="6 7" key="2">
    <citation type="journal article" date="2010" name="Stand. Genomic Sci.">
        <title>Complete genome sequence of Sebaldella termitidis type strain (NCTC 11300).</title>
        <authorList>
            <person name="Harmon-Smith M."/>
            <person name="Celia L."/>
            <person name="Chertkov O."/>
            <person name="Lapidus A."/>
            <person name="Copeland A."/>
            <person name="Glavina Del Rio T."/>
            <person name="Nolan M."/>
            <person name="Lucas S."/>
            <person name="Tice H."/>
            <person name="Cheng J.F."/>
            <person name="Han C."/>
            <person name="Detter J.C."/>
            <person name="Bruce D."/>
            <person name="Goodwin L."/>
            <person name="Pitluck S."/>
            <person name="Pati A."/>
            <person name="Liolios K."/>
            <person name="Ivanova N."/>
            <person name="Mavromatis K."/>
            <person name="Mikhailova N."/>
            <person name="Chen A."/>
            <person name="Palaniappan K."/>
            <person name="Land M."/>
            <person name="Hauser L."/>
            <person name="Chang Y.J."/>
            <person name="Jeffries C.D."/>
            <person name="Brettin T."/>
            <person name="Goker M."/>
            <person name="Beck B."/>
            <person name="Bristow J."/>
            <person name="Eisen J.A."/>
            <person name="Markowitz V."/>
            <person name="Hugenholtz P."/>
            <person name="Kyrpides N.C."/>
            <person name="Klenk H.P."/>
            <person name="Chen F."/>
        </authorList>
    </citation>
    <scope>NUCLEOTIDE SEQUENCE [LARGE SCALE GENOMIC DNA]</scope>
    <source>
        <strain evidence="7">ATCC 33386 / NCTC 11300</strain>
    </source>
</reference>
<dbReference type="Pfam" id="PF01925">
    <property type="entry name" value="TauE"/>
    <property type="match status" value="1"/>
</dbReference>
<comment type="similarity">
    <text evidence="5">Belongs to the 4-toluene sulfonate uptake permease (TSUP) (TC 2.A.102) family.</text>
</comment>
<keyword evidence="3 5" id="KW-1133">Transmembrane helix</keyword>
<evidence type="ECO:0000256" key="1">
    <source>
        <dbReference type="ARBA" id="ARBA00004141"/>
    </source>
</evidence>
<feature type="transmembrane region" description="Helical" evidence="5">
    <location>
        <begin position="129"/>
        <end position="158"/>
    </location>
</feature>
<dbReference type="GO" id="GO:0005886">
    <property type="term" value="C:plasma membrane"/>
    <property type="evidence" value="ECO:0007669"/>
    <property type="project" value="UniProtKB-SubCell"/>
</dbReference>
<feature type="transmembrane region" description="Helical" evidence="5">
    <location>
        <begin position="5"/>
        <end position="25"/>
    </location>
</feature>
<sequence length="249" mass="27029">MIFFLIGLFSTIIGSIVGIGGGLIIRPALAGMGAAKSLASFTSSIVVLSMSSVTLITYIRKKVHIKIKKILILAAGSIIGGFLGGTLLKFVSESFIDRTYIFMLILVLLSVVYRNKIPKMNIKNPFPQFFIGIITGGLSGFFGIGGGPFQVSTLIIFFGLDIKEASVDSIFITFLTTISSLTKYTLNGYTDFSLAVYMIPAAILGGYIGSHLNRKINEKKIALIFIISVLLILTVQTYIVITRYLAFIK</sequence>
<evidence type="ECO:0000256" key="3">
    <source>
        <dbReference type="ARBA" id="ARBA00022989"/>
    </source>
</evidence>
<dbReference type="RefSeq" id="WP_012859606.1">
    <property type="nucleotide sequence ID" value="NC_013517.1"/>
</dbReference>
<evidence type="ECO:0000313" key="7">
    <source>
        <dbReference type="Proteomes" id="UP000000845"/>
    </source>
</evidence>
<keyword evidence="7" id="KW-1185">Reference proteome</keyword>
<dbReference type="InterPro" id="IPR002781">
    <property type="entry name" value="TM_pro_TauE-like"/>
</dbReference>
<comment type="subcellular location">
    <subcellularLocation>
        <location evidence="5">Cell membrane</location>
        <topology evidence="5">Multi-pass membrane protein</topology>
    </subcellularLocation>
    <subcellularLocation>
        <location evidence="1">Membrane</location>
        <topology evidence="1">Multi-pass membrane protein</topology>
    </subcellularLocation>
</comment>
<gene>
    <name evidence="6" type="ordered locus">Sterm_0121</name>
</gene>
<organism evidence="6 7">
    <name type="scientific">Sebaldella termitidis (strain ATCC 33386 / NCTC 11300)</name>
    <dbReference type="NCBI Taxonomy" id="526218"/>
    <lineage>
        <taxon>Bacteria</taxon>
        <taxon>Fusobacteriati</taxon>
        <taxon>Fusobacteriota</taxon>
        <taxon>Fusobacteriia</taxon>
        <taxon>Fusobacteriales</taxon>
        <taxon>Leptotrichiaceae</taxon>
        <taxon>Sebaldella</taxon>
    </lineage>
</organism>
<dbReference type="HOGENOM" id="CLU_045498_5_3_0"/>
<dbReference type="KEGG" id="str:Sterm_0121"/>